<feature type="region of interest" description="Disordered" evidence="1">
    <location>
        <begin position="41"/>
        <end position="140"/>
    </location>
</feature>
<dbReference type="GeneID" id="92181739"/>
<evidence type="ECO:0000256" key="1">
    <source>
        <dbReference type="SAM" id="MobiDB-lite"/>
    </source>
</evidence>
<dbReference type="RefSeq" id="XP_066801994.1">
    <property type="nucleotide sequence ID" value="XM_066947580.1"/>
</dbReference>
<accession>A0AAW0YXD6</accession>
<dbReference type="Proteomes" id="UP001388673">
    <property type="component" value="Unassembled WGS sequence"/>
</dbReference>
<dbReference type="AlphaFoldDB" id="A0AAW0YXD6"/>
<protein>
    <submittedName>
        <fullName evidence="2">Uncharacterized protein</fullName>
    </submittedName>
</protein>
<name>A0AAW0YXD6_9TREE</name>
<feature type="compositionally biased region" description="Polar residues" evidence="1">
    <location>
        <begin position="109"/>
        <end position="130"/>
    </location>
</feature>
<feature type="compositionally biased region" description="Polar residues" evidence="1">
    <location>
        <begin position="72"/>
        <end position="83"/>
    </location>
</feature>
<dbReference type="EMBL" id="JBCAWK010000008">
    <property type="protein sequence ID" value="KAK8850563.1"/>
    <property type="molecule type" value="Genomic_DNA"/>
</dbReference>
<sequence length="273" mass="29439">MSTRRGDENFLVHRRSASLHPASIKKAGAKENLINSTRSGLKATKGVDGAGDRKALGSDPSASRIDNEKTTRTITKQATNTISRRPALSTKPVAGPQQTNIPTLPLRSTLGSFKGSASSTTSGGIPSSLKQKPKTPASARTRLIGTPASRGGVKKTLNVYTPAPKSTLRSALVGKDRDRVDDVEYMPPSIKETSYQPPTSMRDSSKENDDLFAPTLTQPPALDLDLDFDLNMGGDDHSRRTDKMKRSPGRYISTKSDSLVLDDSPVEDFLFDL</sequence>
<proteinExistence type="predicted"/>
<comment type="caution">
    <text evidence="2">The sequence shown here is derived from an EMBL/GenBank/DDBJ whole genome shotgun (WGS) entry which is preliminary data.</text>
</comment>
<organism evidence="2 3">
    <name type="scientific">Kwoniella newhampshirensis</name>
    <dbReference type="NCBI Taxonomy" id="1651941"/>
    <lineage>
        <taxon>Eukaryota</taxon>
        <taxon>Fungi</taxon>
        <taxon>Dikarya</taxon>
        <taxon>Basidiomycota</taxon>
        <taxon>Agaricomycotina</taxon>
        <taxon>Tremellomycetes</taxon>
        <taxon>Tremellales</taxon>
        <taxon>Cryptococcaceae</taxon>
        <taxon>Kwoniella</taxon>
    </lineage>
</organism>
<reference evidence="2 3" key="1">
    <citation type="journal article" date="2024" name="bioRxiv">
        <title>Comparative genomics of Cryptococcus and Kwoniella reveals pathogenesis evolution and contrasting karyotype dynamics via intercentromeric recombination or chromosome fusion.</title>
        <authorList>
            <person name="Coelho M.A."/>
            <person name="David-Palma M."/>
            <person name="Shea T."/>
            <person name="Bowers K."/>
            <person name="McGinley-Smith S."/>
            <person name="Mohammad A.W."/>
            <person name="Gnirke A."/>
            <person name="Yurkov A.M."/>
            <person name="Nowrousian M."/>
            <person name="Sun S."/>
            <person name="Cuomo C.A."/>
            <person name="Heitman J."/>
        </authorList>
    </citation>
    <scope>NUCLEOTIDE SEQUENCE [LARGE SCALE GENOMIC DNA]</scope>
    <source>
        <strain evidence="2 3">CBS 13917</strain>
    </source>
</reference>
<dbReference type="KEGG" id="kne:92181739"/>
<evidence type="ECO:0000313" key="3">
    <source>
        <dbReference type="Proteomes" id="UP001388673"/>
    </source>
</evidence>
<gene>
    <name evidence="2" type="ORF">IAR55_004481</name>
</gene>
<keyword evidence="3" id="KW-1185">Reference proteome</keyword>
<evidence type="ECO:0000313" key="2">
    <source>
        <dbReference type="EMBL" id="KAK8850563.1"/>
    </source>
</evidence>